<feature type="region of interest" description="Disordered" evidence="1">
    <location>
        <begin position="1"/>
        <end position="44"/>
    </location>
</feature>
<dbReference type="EMBL" id="JACCCF010000001">
    <property type="protein sequence ID" value="NYE43398.1"/>
    <property type="molecule type" value="Genomic_DNA"/>
</dbReference>
<protein>
    <submittedName>
        <fullName evidence="2">Uncharacterized protein</fullName>
    </submittedName>
</protein>
<organism evidence="2 3">
    <name type="scientific">Streptomyces fulvorobeus</name>
    <dbReference type="NCBI Taxonomy" id="284028"/>
    <lineage>
        <taxon>Bacteria</taxon>
        <taxon>Bacillati</taxon>
        <taxon>Actinomycetota</taxon>
        <taxon>Actinomycetes</taxon>
        <taxon>Kitasatosporales</taxon>
        <taxon>Streptomycetaceae</taxon>
        <taxon>Streptomyces</taxon>
    </lineage>
</organism>
<dbReference type="Proteomes" id="UP000530403">
    <property type="component" value="Unassembled WGS sequence"/>
</dbReference>
<evidence type="ECO:0000256" key="1">
    <source>
        <dbReference type="SAM" id="MobiDB-lite"/>
    </source>
</evidence>
<evidence type="ECO:0000313" key="2">
    <source>
        <dbReference type="EMBL" id="NYE43398.1"/>
    </source>
</evidence>
<comment type="caution">
    <text evidence="2">The sequence shown here is derived from an EMBL/GenBank/DDBJ whole genome shotgun (WGS) entry which is preliminary data.</text>
</comment>
<name>A0A7Y9HFM4_9ACTN</name>
<gene>
    <name evidence="2" type="ORF">HEB29_004409</name>
</gene>
<sequence>MTERVHDPQRGTTQARLRDQQAVPRATRPWDVATEQGYAPDSRT</sequence>
<reference evidence="2 3" key="1">
    <citation type="submission" date="2020-07" db="EMBL/GenBank/DDBJ databases">
        <title>Sequencing the genomes of 1000 actinobacteria strains.</title>
        <authorList>
            <person name="Klenk H.-P."/>
        </authorList>
    </citation>
    <scope>NUCLEOTIDE SEQUENCE [LARGE SCALE GENOMIC DNA]</scope>
    <source>
        <strain evidence="2 3">DSM 41455</strain>
    </source>
</reference>
<dbReference type="RefSeq" id="WP_256669322.1">
    <property type="nucleotide sequence ID" value="NZ_BAAAUE010000013.1"/>
</dbReference>
<evidence type="ECO:0000313" key="3">
    <source>
        <dbReference type="Proteomes" id="UP000530403"/>
    </source>
</evidence>
<proteinExistence type="predicted"/>
<dbReference type="AlphaFoldDB" id="A0A7Y9HFM4"/>
<accession>A0A7Y9HFM4</accession>